<dbReference type="InterPro" id="IPR029058">
    <property type="entry name" value="AB_hydrolase_fold"/>
</dbReference>
<evidence type="ECO:0000313" key="4">
    <source>
        <dbReference type="Proteomes" id="UP000315889"/>
    </source>
</evidence>
<accession>A0A520MIQ6</accession>
<keyword evidence="1" id="KW-1133">Transmembrane helix</keyword>
<dbReference type="EMBL" id="SHBP01000002">
    <property type="protein sequence ID" value="RZO21071.1"/>
    <property type="molecule type" value="Genomic_DNA"/>
</dbReference>
<protein>
    <submittedName>
        <fullName evidence="3">Alpha/beta fold hydrolase</fullName>
    </submittedName>
</protein>
<name>A0A520MIQ6_9GAMM</name>
<reference evidence="3 4" key="1">
    <citation type="submission" date="2019-02" db="EMBL/GenBank/DDBJ databases">
        <title>Prokaryotic population dynamics and viral predation in marine succession experiment using metagenomics: the confinement effect.</title>
        <authorList>
            <person name="Haro-Moreno J.M."/>
            <person name="Rodriguez-Valera F."/>
            <person name="Lopez-Perez M."/>
        </authorList>
    </citation>
    <scope>NUCLEOTIDE SEQUENCE [LARGE SCALE GENOMIC DNA]</scope>
    <source>
        <strain evidence="3">MED-G170</strain>
    </source>
</reference>
<gene>
    <name evidence="3" type="ORF">EVB03_02270</name>
</gene>
<dbReference type="SUPFAM" id="SSF53474">
    <property type="entry name" value="alpha/beta-Hydrolases"/>
    <property type="match status" value="1"/>
</dbReference>
<dbReference type="GO" id="GO:0016787">
    <property type="term" value="F:hydrolase activity"/>
    <property type="evidence" value="ECO:0007669"/>
    <property type="project" value="UniProtKB-KW"/>
</dbReference>
<dbReference type="AlphaFoldDB" id="A0A520MIQ6"/>
<dbReference type="Gene3D" id="3.40.50.1820">
    <property type="entry name" value="alpha/beta hydrolase"/>
    <property type="match status" value="1"/>
</dbReference>
<feature type="domain" description="AB hydrolase-1" evidence="2">
    <location>
        <begin position="85"/>
        <end position="189"/>
    </location>
</feature>
<keyword evidence="1" id="KW-0812">Transmembrane</keyword>
<sequence length="301" mass="33865">MRNIKKTIAITAASALGIASICIFVLAWVFSSNVMHPSYTCSEEHFIYCGNPSQLDLTFENISFQSDDGNVLSAWYIPTENSSKAIIFVHGHGADRHEGMRWFKAMHQAGFNLLALDLRNSGQNVRSFSSMGYFEQNDIKAALDYLQQQKRIESIGVFGTSMGAATAIMAMEKDARIGAGVFEAGWSNLRDLYAEIIEQYIGLPIFPLLTVTTWLLETRTGVTMEQLNPEDIIGNIAPRPVFIIHCSEDTLIDLSHGKRNYALANEPKQFWQSPCQTHARAWQSDPSYIENRVANYYLEYL</sequence>
<dbReference type="Proteomes" id="UP000315889">
    <property type="component" value="Unassembled WGS sequence"/>
</dbReference>
<evidence type="ECO:0000256" key="1">
    <source>
        <dbReference type="SAM" id="Phobius"/>
    </source>
</evidence>
<dbReference type="InterPro" id="IPR000073">
    <property type="entry name" value="AB_hydrolase_1"/>
</dbReference>
<evidence type="ECO:0000259" key="2">
    <source>
        <dbReference type="Pfam" id="PF00561"/>
    </source>
</evidence>
<keyword evidence="1" id="KW-0472">Membrane</keyword>
<keyword evidence="3" id="KW-0378">Hydrolase</keyword>
<dbReference type="PANTHER" id="PTHR43358">
    <property type="entry name" value="ALPHA/BETA-HYDROLASE"/>
    <property type="match status" value="1"/>
</dbReference>
<evidence type="ECO:0000313" key="3">
    <source>
        <dbReference type="EMBL" id="RZO21071.1"/>
    </source>
</evidence>
<dbReference type="Pfam" id="PF00561">
    <property type="entry name" value="Abhydrolase_1"/>
    <property type="match status" value="1"/>
</dbReference>
<proteinExistence type="predicted"/>
<comment type="caution">
    <text evidence="3">The sequence shown here is derived from an EMBL/GenBank/DDBJ whole genome shotgun (WGS) entry which is preliminary data.</text>
</comment>
<dbReference type="PANTHER" id="PTHR43358:SF4">
    <property type="entry name" value="ALPHA_BETA HYDROLASE FOLD-1 DOMAIN-CONTAINING PROTEIN"/>
    <property type="match status" value="1"/>
</dbReference>
<dbReference type="InterPro" id="IPR052920">
    <property type="entry name" value="DNA-binding_regulatory"/>
</dbReference>
<feature type="transmembrane region" description="Helical" evidence="1">
    <location>
        <begin position="7"/>
        <end position="30"/>
    </location>
</feature>
<organism evidence="3 4">
    <name type="scientific">SAR92 clade bacterium</name>
    <dbReference type="NCBI Taxonomy" id="2315479"/>
    <lineage>
        <taxon>Bacteria</taxon>
        <taxon>Pseudomonadati</taxon>
        <taxon>Pseudomonadota</taxon>
        <taxon>Gammaproteobacteria</taxon>
        <taxon>Cellvibrionales</taxon>
        <taxon>Porticoccaceae</taxon>
        <taxon>SAR92 clade</taxon>
    </lineage>
</organism>